<dbReference type="GO" id="GO:0003700">
    <property type="term" value="F:DNA-binding transcription factor activity"/>
    <property type="evidence" value="ECO:0007669"/>
    <property type="project" value="InterPro"/>
</dbReference>
<evidence type="ECO:0000256" key="1">
    <source>
        <dbReference type="ARBA" id="ARBA00023015"/>
    </source>
</evidence>
<dbReference type="PROSITE" id="PS50937">
    <property type="entry name" value="HTH_MERR_2"/>
    <property type="match status" value="1"/>
</dbReference>
<accession>A0A0P7YYY0</accession>
<evidence type="ECO:0000313" key="5">
    <source>
        <dbReference type="EMBL" id="KPQ35535.1"/>
    </source>
</evidence>
<dbReference type="InterPro" id="IPR015358">
    <property type="entry name" value="Tscrpt_reg_MerR_DNA-bd"/>
</dbReference>
<evidence type="ECO:0000259" key="4">
    <source>
        <dbReference type="PROSITE" id="PS50937"/>
    </source>
</evidence>
<dbReference type="InterPro" id="IPR009061">
    <property type="entry name" value="DNA-bd_dom_put_sf"/>
</dbReference>
<dbReference type="Proteomes" id="UP000050465">
    <property type="component" value="Unassembled WGS sequence"/>
</dbReference>
<dbReference type="InterPro" id="IPR047057">
    <property type="entry name" value="MerR_fam"/>
</dbReference>
<proteinExistence type="predicted"/>
<protein>
    <submittedName>
        <fullName evidence="5">Putative transcriptional regulator</fullName>
    </submittedName>
</protein>
<dbReference type="PROSITE" id="PS00552">
    <property type="entry name" value="HTH_MERR_1"/>
    <property type="match status" value="1"/>
</dbReference>
<comment type="caution">
    <text evidence="5">The sequence shown here is derived from an EMBL/GenBank/DDBJ whole genome shotgun (WGS) entry which is preliminary data.</text>
</comment>
<dbReference type="EMBL" id="LJZR01000011">
    <property type="protein sequence ID" value="KPQ35535.1"/>
    <property type="molecule type" value="Genomic_DNA"/>
</dbReference>
<dbReference type="Pfam" id="PF09278">
    <property type="entry name" value="MerR-DNA-bind"/>
    <property type="match status" value="1"/>
</dbReference>
<sequence length="157" mass="17579">MTAAIHLANSSIANSSTKRPEKRLKIGELSKQTGLAVGALRYYESLGLLSSTRGQNSYRYYSPIAVSQVKFIKKAQALGFSLDEIGEVLTLHERGDMPCGLVRSLLQEKIEQLTSQIQKMTAFKGELEQYRDRWDTVEPYVEPDEICPLIETVPLGE</sequence>
<keyword evidence="2" id="KW-0238">DNA-binding</keyword>
<dbReference type="PATRIC" id="fig|1666911.3.peg.5282"/>
<evidence type="ECO:0000313" key="6">
    <source>
        <dbReference type="Proteomes" id="UP000050465"/>
    </source>
</evidence>
<organism evidence="5 6">
    <name type="scientific">Phormidesmis priestleyi Ana</name>
    <dbReference type="NCBI Taxonomy" id="1666911"/>
    <lineage>
        <taxon>Bacteria</taxon>
        <taxon>Bacillati</taxon>
        <taxon>Cyanobacteriota</taxon>
        <taxon>Cyanophyceae</taxon>
        <taxon>Leptolyngbyales</taxon>
        <taxon>Leptolyngbyaceae</taxon>
        <taxon>Phormidesmis</taxon>
    </lineage>
</organism>
<name>A0A0P7YYY0_9CYAN</name>
<dbReference type="InterPro" id="IPR000551">
    <property type="entry name" value="MerR-type_HTH_dom"/>
</dbReference>
<evidence type="ECO:0000256" key="2">
    <source>
        <dbReference type="ARBA" id="ARBA00023125"/>
    </source>
</evidence>
<dbReference type="SUPFAM" id="SSF46955">
    <property type="entry name" value="Putative DNA-binding domain"/>
    <property type="match status" value="1"/>
</dbReference>
<dbReference type="Pfam" id="PF00376">
    <property type="entry name" value="MerR"/>
    <property type="match status" value="1"/>
</dbReference>
<dbReference type="Gene3D" id="1.10.1660.10">
    <property type="match status" value="1"/>
</dbReference>
<dbReference type="GO" id="GO:0003677">
    <property type="term" value="F:DNA binding"/>
    <property type="evidence" value="ECO:0007669"/>
    <property type="project" value="UniProtKB-KW"/>
</dbReference>
<keyword evidence="1" id="KW-0805">Transcription regulation</keyword>
<dbReference type="AlphaFoldDB" id="A0A0P7YYY0"/>
<dbReference type="CDD" id="cd04770">
    <property type="entry name" value="HTH_HMRTR"/>
    <property type="match status" value="1"/>
</dbReference>
<reference evidence="5 6" key="1">
    <citation type="submission" date="2015-09" db="EMBL/GenBank/DDBJ databases">
        <title>Identification and resolution of microdiversity through metagenomic sequencing of parallel consortia.</title>
        <authorList>
            <person name="Nelson W.C."/>
            <person name="Romine M.F."/>
            <person name="Lindemann S.R."/>
        </authorList>
    </citation>
    <scope>NUCLEOTIDE SEQUENCE [LARGE SCALE GENOMIC DNA]</scope>
    <source>
        <strain evidence="5">Ana</strain>
    </source>
</reference>
<keyword evidence="3" id="KW-0804">Transcription</keyword>
<dbReference type="STRING" id="1666911.HLUCCA11_09805"/>
<dbReference type="PANTHER" id="PTHR30204:SF94">
    <property type="entry name" value="HEAVY METAL-DEPENDENT TRANSCRIPTIONAL REGULATOR HI_0293-RELATED"/>
    <property type="match status" value="1"/>
</dbReference>
<dbReference type="PANTHER" id="PTHR30204">
    <property type="entry name" value="REDOX-CYCLING DRUG-SENSING TRANSCRIPTIONAL ACTIVATOR SOXR"/>
    <property type="match status" value="1"/>
</dbReference>
<dbReference type="SMART" id="SM00422">
    <property type="entry name" value="HTH_MERR"/>
    <property type="match status" value="1"/>
</dbReference>
<feature type="domain" description="HTH merR-type" evidence="4">
    <location>
        <begin position="23"/>
        <end position="91"/>
    </location>
</feature>
<dbReference type="PRINTS" id="PR00040">
    <property type="entry name" value="HTHMERR"/>
</dbReference>
<evidence type="ECO:0000256" key="3">
    <source>
        <dbReference type="ARBA" id="ARBA00023163"/>
    </source>
</evidence>
<gene>
    <name evidence="5" type="ORF">HLUCCA11_09805</name>
</gene>